<dbReference type="SUPFAM" id="SSF49854">
    <property type="entry name" value="Spermadhesin, CUB domain"/>
    <property type="match status" value="1"/>
</dbReference>
<feature type="region of interest" description="Disordered" evidence="3">
    <location>
        <begin position="317"/>
        <end position="355"/>
    </location>
</feature>
<name>A0ABP0FRZ1_CLALP</name>
<protein>
    <recommendedName>
        <fullName evidence="5">CUB domain-containing protein</fullName>
    </recommendedName>
</protein>
<proteinExistence type="predicted"/>
<evidence type="ECO:0000313" key="6">
    <source>
        <dbReference type="EMBL" id="CAK8682387.1"/>
    </source>
</evidence>
<organism evidence="6 7">
    <name type="scientific">Clavelina lepadiformis</name>
    <name type="common">Light-bulb sea squirt</name>
    <name type="synonym">Ascidia lepadiformis</name>
    <dbReference type="NCBI Taxonomy" id="159417"/>
    <lineage>
        <taxon>Eukaryota</taxon>
        <taxon>Metazoa</taxon>
        <taxon>Chordata</taxon>
        <taxon>Tunicata</taxon>
        <taxon>Ascidiacea</taxon>
        <taxon>Aplousobranchia</taxon>
        <taxon>Clavelinidae</taxon>
        <taxon>Clavelina</taxon>
    </lineage>
</organism>
<dbReference type="EMBL" id="CAWYQH010000090">
    <property type="protein sequence ID" value="CAK8682387.1"/>
    <property type="molecule type" value="Genomic_DNA"/>
</dbReference>
<reference evidence="6 7" key="1">
    <citation type="submission" date="2024-02" db="EMBL/GenBank/DDBJ databases">
        <authorList>
            <person name="Daric V."/>
            <person name="Darras S."/>
        </authorList>
    </citation>
    <scope>NUCLEOTIDE SEQUENCE [LARGE SCALE GENOMIC DNA]</scope>
</reference>
<feature type="chain" id="PRO_5045753215" description="CUB domain-containing protein" evidence="4">
    <location>
        <begin position="21"/>
        <end position="355"/>
    </location>
</feature>
<evidence type="ECO:0000256" key="4">
    <source>
        <dbReference type="SAM" id="SignalP"/>
    </source>
</evidence>
<evidence type="ECO:0000256" key="2">
    <source>
        <dbReference type="PROSITE-ProRule" id="PRU00059"/>
    </source>
</evidence>
<dbReference type="Pfam" id="PF00431">
    <property type="entry name" value="CUB"/>
    <property type="match status" value="1"/>
</dbReference>
<sequence length="355" mass="38229">MFVGFLILVLVGMLGAEVDAQCTGNSKDFTDLTSYVTFSSSCSESDVSVTRSVSGRTFGFVEANTFSSVPPEFQCSFYNGTSTSDQLLATIGISLAGLVELFENSANAFIQCFGTGTTLFFSFFTVPSSNVFSEVFEDVPLIKVQSPNFPQDYPVDYIQETVIKSNQSTTYTVSFNSTFDLYDDLLSIISDEGTGMGFFDTSKVPAPFNITGKEIKIQFASDGSVTETGFQITFEAIPTTPPAANELFCDSQGHVNISLSTQTVNDLCGNDDGYVIISATPVEDVNSVDPECRADSSDPNFNLDLSKCSILKIEKSRQRPHGTHIPSSCGSSCQVQQPYAPGRATSSVGGPDMRK</sequence>
<dbReference type="InterPro" id="IPR035914">
    <property type="entry name" value="Sperma_CUB_dom_sf"/>
</dbReference>
<evidence type="ECO:0000259" key="5">
    <source>
        <dbReference type="PROSITE" id="PS01180"/>
    </source>
</evidence>
<dbReference type="InterPro" id="IPR000859">
    <property type="entry name" value="CUB_dom"/>
</dbReference>
<feature type="domain" description="CUB" evidence="5">
    <location>
        <begin position="112"/>
        <end position="237"/>
    </location>
</feature>
<feature type="compositionally biased region" description="Polar residues" evidence="3">
    <location>
        <begin position="325"/>
        <end position="337"/>
    </location>
</feature>
<comment type="caution">
    <text evidence="2">Lacks conserved residue(s) required for the propagation of feature annotation.</text>
</comment>
<keyword evidence="7" id="KW-1185">Reference proteome</keyword>
<accession>A0ABP0FRZ1</accession>
<dbReference type="Proteomes" id="UP001642483">
    <property type="component" value="Unassembled WGS sequence"/>
</dbReference>
<dbReference type="SMART" id="SM00042">
    <property type="entry name" value="CUB"/>
    <property type="match status" value="1"/>
</dbReference>
<dbReference type="PROSITE" id="PS01180">
    <property type="entry name" value="CUB"/>
    <property type="match status" value="1"/>
</dbReference>
<keyword evidence="4" id="KW-0732">Signal</keyword>
<evidence type="ECO:0000313" key="7">
    <source>
        <dbReference type="Proteomes" id="UP001642483"/>
    </source>
</evidence>
<evidence type="ECO:0000256" key="1">
    <source>
        <dbReference type="ARBA" id="ARBA00023157"/>
    </source>
</evidence>
<dbReference type="Gene3D" id="2.60.120.290">
    <property type="entry name" value="Spermadhesin, CUB domain"/>
    <property type="match status" value="1"/>
</dbReference>
<evidence type="ECO:0000256" key="3">
    <source>
        <dbReference type="SAM" id="MobiDB-lite"/>
    </source>
</evidence>
<keyword evidence="1" id="KW-1015">Disulfide bond</keyword>
<comment type="caution">
    <text evidence="6">The sequence shown here is derived from an EMBL/GenBank/DDBJ whole genome shotgun (WGS) entry which is preliminary data.</text>
</comment>
<gene>
    <name evidence="6" type="ORF">CVLEPA_LOCUS13055</name>
</gene>
<feature type="signal peptide" evidence="4">
    <location>
        <begin position="1"/>
        <end position="20"/>
    </location>
</feature>